<evidence type="ECO:0000256" key="1">
    <source>
        <dbReference type="SAM" id="MobiDB-lite"/>
    </source>
</evidence>
<name>S8DY31_FOMSC</name>
<dbReference type="PANTHER" id="PTHR38248:SF2">
    <property type="entry name" value="FUNK1 11"/>
    <property type="match status" value="1"/>
</dbReference>
<dbReference type="EMBL" id="KE504175">
    <property type="protein sequence ID" value="EPS97542.1"/>
    <property type="molecule type" value="Genomic_DNA"/>
</dbReference>
<dbReference type="Proteomes" id="UP000015241">
    <property type="component" value="Unassembled WGS sequence"/>
</dbReference>
<reference evidence="3 4" key="1">
    <citation type="journal article" date="2012" name="Science">
        <title>The Paleozoic origin of enzymatic lignin decomposition reconstructed from 31 fungal genomes.</title>
        <authorList>
            <person name="Floudas D."/>
            <person name="Binder M."/>
            <person name="Riley R."/>
            <person name="Barry K."/>
            <person name="Blanchette R.A."/>
            <person name="Henrissat B."/>
            <person name="Martinez A.T."/>
            <person name="Otillar R."/>
            <person name="Spatafora J.W."/>
            <person name="Yadav J.S."/>
            <person name="Aerts A."/>
            <person name="Benoit I."/>
            <person name="Boyd A."/>
            <person name="Carlson A."/>
            <person name="Copeland A."/>
            <person name="Coutinho P.M."/>
            <person name="de Vries R.P."/>
            <person name="Ferreira P."/>
            <person name="Findley K."/>
            <person name="Foster B."/>
            <person name="Gaskell J."/>
            <person name="Glotzer D."/>
            <person name="Gorecki P."/>
            <person name="Heitman J."/>
            <person name="Hesse C."/>
            <person name="Hori C."/>
            <person name="Igarashi K."/>
            <person name="Jurgens J.A."/>
            <person name="Kallen N."/>
            <person name="Kersten P."/>
            <person name="Kohler A."/>
            <person name="Kuees U."/>
            <person name="Kumar T.K.A."/>
            <person name="Kuo A."/>
            <person name="LaButti K."/>
            <person name="Larrondo L.F."/>
            <person name="Lindquist E."/>
            <person name="Ling A."/>
            <person name="Lombard V."/>
            <person name="Lucas S."/>
            <person name="Lundell T."/>
            <person name="Martin R."/>
            <person name="McLaughlin D.J."/>
            <person name="Morgenstern I."/>
            <person name="Morin E."/>
            <person name="Murat C."/>
            <person name="Nagy L.G."/>
            <person name="Nolan M."/>
            <person name="Ohm R.A."/>
            <person name="Patyshakuliyeva A."/>
            <person name="Rokas A."/>
            <person name="Ruiz-Duenas F.J."/>
            <person name="Sabat G."/>
            <person name="Salamov A."/>
            <person name="Samejima M."/>
            <person name="Schmutz J."/>
            <person name="Slot J.C."/>
            <person name="St John F."/>
            <person name="Stenlid J."/>
            <person name="Sun H."/>
            <person name="Sun S."/>
            <person name="Syed K."/>
            <person name="Tsang A."/>
            <person name="Wiebenga A."/>
            <person name="Young D."/>
            <person name="Pisabarro A."/>
            <person name="Eastwood D.C."/>
            <person name="Martin F."/>
            <person name="Cullen D."/>
            <person name="Grigoriev I.V."/>
            <person name="Hibbett D.S."/>
        </authorList>
    </citation>
    <scope>NUCLEOTIDE SEQUENCE</scope>
    <source>
        <strain evidence="4">FP-58527</strain>
    </source>
</reference>
<dbReference type="eggNOG" id="ENOG502SIZI">
    <property type="taxonomic scope" value="Eukaryota"/>
</dbReference>
<dbReference type="InParanoid" id="S8DY31"/>
<keyword evidence="4" id="KW-1185">Reference proteome</keyword>
<dbReference type="AlphaFoldDB" id="S8DY31"/>
<evidence type="ECO:0000313" key="3">
    <source>
        <dbReference type="EMBL" id="EPS97542.1"/>
    </source>
</evidence>
<dbReference type="InterPro" id="IPR040976">
    <property type="entry name" value="Pkinase_fungal"/>
</dbReference>
<feature type="compositionally biased region" description="Polar residues" evidence="1">
    <location>
        <begin position="165"/>
        <end position="179"/>
    </location>
</feature>
<dbReference type="Pfam" id="PF17667">
    <property type="entry name" value="Pkinase_fungal"/>
    <property type="match status" value="2"/>
</dbReference>
<feature type="compositionally biased region" description="Basic and acidic residues" evidence="1">
    <location>
        <begin position="759"/>
        <end position="800"/>
    </location>
</feature>
<feature type="compositionally biased region" description="Low complexity" evidence="1">
    <location>
        <begin position="180"/>
        <end position="202"/>
    </location>
</feature>
<dbReference type="InterPro" id="IPR011009">
    <property type="entry name" value="Kinase-like_dom_sf"/>
</dbReference>
<feature type="domain" description="Fungal-type protein kinase" evidence="2">
    <location>
        <begin position="456"/>
        <end position="577"/>
    </location>
</feature>
<organism evidence="3 4">
    <name type="scientific">Fomitopsis schrenkii</name>
    <name type="common">Brown rot fungus</name>
    <dbReference type="NCBI Taxonomy" id="2126942"/>
    <lineage>
        <taxon>Eukaryota</taxon>
        <taxon>Fungi</taxon>
        <taxon>Dikarya</taxon>
        <taxon>Basidiomycota</taxon>
        <taxon>Agaricomycotina</taxon>
        <taxon>Agaricomycetes</taxon>
        <taxon>Polyporales</taxon>
        <taxon>Fomitopsis</taxon>
    </lineage>
</organism>
<protein>
    <recommendedName>
        <fullName evidence="2">Fungal-type protein kinase domain-containing protein</fullName>
    </recommendedName>
</protein>
<dbReference type="PANTHER" id="PTHR38248">
    <property type="entry name" value="FUNK1 6"/>
    <property type="match status" value="1"/>
</dbReference>
<feature type="compositionally biased region" description="Acidic residues" evidence="1">
    <location>
        <begin position="658"/>
        <end position="667"/>
    </location>
</feature>
<feature type="domain" description="Fungal-type protein kinase" evidence="2">
    <location>
        <begin position="232"/>
        <end position="448"/>
    </location>
</feature>
<evidence type="ECO:0000259" key="2">
    <source>
        <dbReference type="Pfam" id="PF17667"/>
    </source>
</evidence>
<sequence length="800" mass="90785">MEFEGKIAQVPLETFMNEFVPGPDIPSSPDSFIFSFDRGVFKGKSGVYDELCRVANSVLALAVKEAEAPLFTAKDTHSWGDSRDKHIRGSNCCPDIIFYPECDEAKRACTIEDKALAGNLAIRKNEEARTLWLWAALLIEAKSSTKDSPFVMPKVNAAAQPDPSPQSEAMPSIDAVSNTSSSDHPAPNAPSSAPTGPPTAVAPALHQAPLTAEPDDGVSVPFLRLDTHEGWQTMGQMAEYISKVLQRQFILFFFTVFVCCDYAWLLRWDRAGLVVSECFNVLDKPELLHRFIYRFACLNDVQRGRDPTVNPTTNEELHLLRVFDLSALDTDWQRDAFHVAFASGHPIYRIDVPQDDTISPADLKEGMKTPQNIWSPRSNEMRHFFVGKPYFTGSSAVGRGTRGHIAYDVSGNRLVFCKEYWCLDVLSHHREGDVLMHLHSKGVQYITTPIVAGDYIQYRIIVLEIGEPLKNYKNSQELVGTMYHALLAHDRAWAQGMVLHRDISVHNISIYWYRDSQGVLRAKGLLIDWGLCKYMRDLAKPPSQLSRSYSSSLGRFRHAVWHDLESFIHVHVLHWMCFRFHLTQYSDEPAVVLQRRIHHIYDAYNRNDDGDSIGGEAKLTFLREGKIPFELRSATLYKEHYRWFEPKLLDAKQRDAEDNSAEAEPFQDDAAWQPESEQPNDSEVQRLMAASSASTSQEPTDAIPALNHQNILAVFHANLDRKRGTLWIDDAKQKDRFFGVKNFLWQQDTNWAHSSNSKRRSDDESLDNDRSTKRARSDGRRAAPRSSPEDPSTRVDSRRS</sequence>
<evidence type="ECO:0000313" key="4">
    <source>
        <dbReference type="Proteomes" id="UP000015241"/>
    </source>
</evidence>
<gene>
    <name evidence="3" type="ORF">FOMPIDRAFT_84432</name>
</gene>
<dbReference type="HOGENOM" id="CLU_006410_4_2_1"/>
<feature type="region of interest" description="Disordered" evidence="1">
    <location>
        <begin position="155"/>
        <end position="202"/>
    </location>
</feature>
<accession>S8DY31</accession>
<dbReference type="SUPFAM" id="SSF56112">
    <property type="entry name" value="Protein kinase-like (PK-like)"/>
    <property type="match status" value="1"/>
</dbReference>
<feature type="region of interest" description="Disordered" evidence="1">
    <location>
        <begin position="654"/>
        <end position="700"/>
    </location>
</feature>
<proteinExistence type="predicted"/>
<feature type="region of interest" description="Disordered" evidence="1">
    <location>
        <begin position="751"/>
        <end position="800"/>
    </location>
</feature>